<evidence type="ECO:0000313" key="1">
    <source>
        <dbReference type="EMBL" id="SFU22051.1"/>
    </source>
</evidence>
<name>A0A1I7EDM6_9RHOB</name>
<feature type="non-terminal residue" evidence="1">
    <location>
        <position position="1"/>
    </location>
</feature>
<proteinExistence type="predicted"/>
<dbReference type="Proteomes" id="UP000182466">
    <property type="component" value="Unassembled WGS sequence"/>
</dbReference>
<protein>
    <recommendedName>
        <fullName evidence="3">DNA-directed DNA polymerase family A palm domain-containing protein</fullName>
    </recommendedName>
</protein>
<organism evidence="1 2">
    <name type="scientific">Sedimentitalea nanhaiensis</name>
    <dbReference type="NCBI Taxonomy" id="999627"/>
    <lineage>
        <taxon>Bacteria</taxon>
        <taxon>Pseudomonadati</taxon>
        <taxon>Pseudomonadota</taxon>
        <taxon>Alphaproteobacteria</taxon>
        <taxon>Rhodobacterales</taxon>
        <taxon>Paracoccaceae</taxon>
        <taxon>Sedimentitalea</taxon>
    </lineage>
</organism>
<evidence type="ECO:0000313" key="2">
    <source>
        <dbReference type="Proteomes" id="UP000182466"/>
    </source>
</evidence>
<keyword evidence="2" id="KW-1185">Reference proteome</keyword>
<dbReference type="eggNOG" id="ENOG50335X0">
    <property type="taxonomic scope" value="Bacteria"/>
</dbReference>
<sequence length="463" mass="52941">VHRWSDHPEVAQLCDRIWDEYLPTDQTSGPKPRTAFRHQLRVLILDLYVAWLEDPELCIGVSMSSNYWDTNSRYNAIHISRKIVPIIRVLAAADLLDLARGSYSGPYVRGNRTTRIRASEVLQGWFAEVTFQRDDIGRAENEEIIVLRDAEDGALVEYEDSDEIIRMREELRRYNEVIAGAFIDIPVLDEPKIDDVSTDHHHRLTRRIFSRSDWNLNGRFHGGWWQQINSDWRSKIFINDTPAVEVDFRSLHVSLLSLEDGVELTDDPYDVTDGLLGGVPAALQRKLIKRLVLTAINAGSRDAAFRACRDGFPNGHVGKTLTNEQLEVLLAAFLKNVPHLEGYLFADQGIRLMNLDAKIIERVHRHFTEQDVPVLSVHDSCIVDYTRVGELKRVMAEASEAVAGRALPIANQFYGLDEQQDPTADFVRDYIVWRQTARSDGYLRRLAYHEARAGVEVEPFELN</sequence>
<gene>
    <name evidence="1" type="ORF">SAMN05216236_1832</name>
</gene>
<evidence type="ECO:0008006" key="3">
    <source>
        <dbReference type="Google" id="ProtNLM"/>
    </source>
</evidence>
<reference evidence="1 2" key="1">
    <citation type="submission" date="2016-10" db="EMBL/GenBank/DDBJ databases">
        <authorList>
            <person name="de Groot N.N."/>
        </authorList>
    </citation>
    <scope>NUCLEOTIDE SEQUENCE [LARGE SCALE GENOMIC DNA]</scope>
    <source>
        <strain evidence="1 2">CGMCC 1.10959</strain>
    </source>
</reference>
<dbReference type="RefSeq" id="WP_175543447.1">
    <property type="nucleotide sequence ID" value="NZ_FPAW01000083.1"/>
</dbReference>
<dbReference type="AlphaFoldDB" id="A0A1I7EDM6"/>
<accession>A0A1I7EDM6</accession>
<dbReference type="EMBL" id="FPAW01000083">
    <property type="protein sequence ID" value="SFU22051.1"/>
    <property type="molecule type" value="Genomic_DNA"/>
</dbReference>